<dbReference type="PANTHER" id="PTHR30619">
    <property type="entry name" value="DNA INTERNALIZATION/COMPETENCE PROTEIN COMEC/REC2"/>
    <property type="match status" value="1"/>
</dbReference>
<comment type="caution">
    <text evidence="8">The sequence shown here is derived from an EMBL/GenBank/DDBJ whole genome shotgun (WGS) entry which is preliminary data.</text>
</comment>
<accession>A0A562QBK1</accession>
<feature type="transmembrane region" description="Helical" evidence="6">
    <location>
        <begin position="329"/>
        <end position="349"/>
    </location>
</feature>
<organism evidence="8 9">
    <name type="scientific">Pseudomonas duriflava</name>
    <dbReference type="NCBI Taxonomy" id="459528"/>
    <lineage>
        <taxon>Bacteria</taxon>
        <taxon>Pseudomonadati</taxon>
        <taxon>Pseudomonadota</taxon>
        <taxon>Gammaproteobacteria</taxon>
        <taxon>Pseudomonadales</taxon>
        <taxon>Pseudomonadaceae</taxon>
        <taxon>Pseudomonas</taxon>
    </lineage>
</organism>
<dbReference type="RefSeq" id="WP_244309130.1">
    <property type="nucleotide sequence ID" value="NZ_VLKY01000008.1"/>
</dbReference>
<dbReference type="InterPro" id="IPR001279">
    <property type="entry name" value="Metallo-B-lactamas"/>
</dbReference>
<evidence type="ECO:0000256" key="3">
    <source>
        <dbReference type="ARBA" id="ARBA00022692"/>
    </source>
</evidence>
<keyword evidence="3 6" id="KW-0812">Transmembrane</keyword>
<dbReference type="InterPro" id="IPR025405">
    <property type="entry name" value="DUF4131"/>
</dbReference>
<feature type="transmembrane region" description="Helical" evidence="6">
    <location>
        <begin position="258"/>
        <end position="276"/>
    </location>
</feature>
<dbReference type="InterPro" id="IPR052159">
    <property type="entry name" value="Competence_DNA_uptake"/>
</dbReference>
<dbReference type="CDD" id="cd07731">
    <property type="entry name" value="ComA-like_MBL-fold"/>
    <property type="match status" value="1"/>
</dbReference>
<dbReference type="NCBIfam" id="TIGR00360">
    <property type="entry name" value="ComEC_N-term"/>
    <property type="match status" value="1"/>
</dbReference>
<evidence type="ECO:0000313" key="8">
    <source>
        <dbReference type="EMBL" id="TWI53406.1"/>
    </source>
</evidence>
<keyword evidence="5 6" id="KW-0472">Membrane</keyword>
<gene>
    <name evidence="8" type="ORF">IQ22_02620</name>
</gene>
<keyword evidence="2" id="KW-1003">Cell membrane</keyword>
<protein>
    <submittedName>
        <fullName evidence="8">Competence protein ComEC</fullName>
    </submittedName>
</protein>
<keyword evidence="9" id="KW-1185">Reference proteome</keyword>
<comment type="subcellular location">
    <subcellularLocation>
        <location evidence="1">Cell membrane</location>
        <topology evidence="1">Multi-pass membrane protein</topology>
    </subcellularLocation>
</comment>
<dbReference type="Pfam" id="PF13567">
    <property type="entry name" value="DUF4131"/>
    <property type="match status" value="1"/>
</dbReference>
<dbReference type="NCBIfam" id="TIGR00361">
    <property type="entry name" value="ComEC_Rec2"/>
    <property type="match status" value="1"/>
</dbReference>
<dbReference type="SUPFAM" id="SSF56281">
    <property type="entry name" value="Metallo-hydrolase/oxidoreductase"/>
    <property type="match status" value="1"/>
</dbReference>
<feature type="transmembrane region" description="Helical" evidence="6">
    <location>
        <begin position="448"/>
        <end position="465"/>
    </location>
</feature>
<evidence type="ECO:0000313" key="9">
    <source>
        <dbReference type="Proteomes" id="UP000316905"/>
    </source>
</evidence>
<dbReference type="AlphaFoldDB" id="A0A562QBK1"/>
<dbReference type="InterPro" id="IPR036866">
    <property type="entry name" value="RibonucZ/Hydroxyglut_hydro"/>
</dbReference>
<feature type="transmembrane region" description="Helical" evidence="6">
    <location>
        <begin position="417"/>
        <end position="436"/>
    </location>
</feature>
<reference evidence="8 9" key="1">
    <citation type="journal article" date="2015" name="Stand. Genomic Sci.">
        <title>Genomic Encyclopedia of Bacterial and Archaeal Type Strains, Phase III: the genomes of soil and plant-associated and newly described type strains.</title>
        <authorList>
            <person name="Whitman W.B."/>
            <person name="Woyke T."/>
            <person name="Klenk H.P."/>
            <person name="Zhou Y."/>
            <person name="Lilburn T.G."/>
            <person name="Beck B.J."/>
            <person name="De Vos P."/>
            <person name="Vandamme P."/>
            <person name="Eisen J.A."/>
            <person name="Garrity G."/>
            <person name="Hugenholtz P."/>
            <person name="Kyrpides N.C."/>
        </authorList>
    </citation>
    <scope>NUCLEOTIDE SEQUENCE [LARGE SCALE GENOMIC DNA]</scope>
    <source>
        <strain evidence="8 9">CGMCC 1.6858</strain>
    </source>
</reference>
<evidence type="ECO:0000256" key="5">
    <source>
        <dbReference type="ARBA" id="ARBA00023136"/>
    </source>
</evidence>
<dbReference type="SMART" id="SM00849">
    <property type="entry name" value="Lactamase_B"/>
    <property type="match status" value="1"/>
</dbReference>
<dbReference type="PANTHER" id="PTHR30619:SF1">
    <property type="entry name" value="RECOMBINATION PROTEIN 2"/>
    <property type="match status" value="1"/>
</dbReference>
<evidence type="ECO:0000256" key="4">
    <source>
        <dbReference type="ARBA" id="ARBA00022989"/>
    </source>
</evidence>
<dbReference type="Gene3D" id="3.60.15.10">
    <property type="entry name" value="Ribonuclease Z/Hydroxyacylglutathione hydrolase-like"/>
    <property type="match status" value="1"/>
</dbReference>
<dbReference type="InterPro" id="IPR035681">
    <property type="entry name" value="ComA-like_MBL"/>
</dbReference>
<feature type="domain" description="Metallo-beta-lactamase" evidence="7">
    <location>
        <begin position="504"/>
        <end position="687"/>
    </location>
</feature>
<dbReference type="EMBL" id="VLKY01000008">
    <property type="protein sequence ID" value="TWI53406.1"/>
    <property type="molecule type" value="Genomic_DNA"/>
</dbReference>
<feature type="transmembrane region" description="Helical" evidence="6">
    <location>
        <begin position="361"/>
        <end position="380"/>
    </location>
</feature>
<sequence length="741" mass="80277">MRSGMIAFMVGLLVLRFLPTLPPGELLVAIALLSAALLLTRAYPVGSFLLGLCWACTAAQYALDDRLVETFDGRTLWIEGRVSGLPEKRQDSTRFLVEKATSRRGELPSLIRVSWRHAPEVKAGERWRLAVELKKPYGVVNFQGSDTEAWLLAHRIGATGSVKAGQRIAGQQSLDAWRDRLRHRLLEVDAYGRNGGLSALILGDGSGLSTRDWQLLRDTGTTHLMVISGQHITLLAGFIFAGVALLARLGCWPSRLPWLPLACVLSLSVALSYGVLAGFDVPVRRACVMIGLVMLWRLRFRHLNIWTPVSIALAVVLAFDPLVSLLPGFWLSFAAVGMLIWIFGGRLGTWSPWRTWGRAQWMMAVGLAPLLMALGLPISITGPLANLIAVPWVDLLVVPAALGGALLLLVLPSLGMLCLSLAGGALHLLFIVLHWIAEIAPAWQPTQAPVWALVMGMLGLLVLLAPEGFPLRGLGLFLAAPLCWPPLYLPAPGVATIRVLDIGQGLSVLVQTRDHVLLYDAGPKSGDFDTGEWVVVPALKSMGIGRLDMMILSHGDADHAGGALAVAQGMTVGRVLSGEPLRIPPVLGPQSCHDMRWLWNGVMFTTWQPAPDAKGNAASCLLLVEASGERLFLTGDIDQQTERRIIASGRDIHADWLVIPHHGSRSSSSAAFIAAVAPSAALLSRGRYNSFGHPHPSTLARYEAAGVRVYDTAMSGALTFTLGKRDLPQGARQKRYFWREN</sequence>
<proteinExistence type="predicted"/>
<dbReference type="InterPro" id="IPR004477">
    <property type="entry name" value="ComEC_N"/>
</dbReference>
<name>A0A562QBK1_9PSED</name>
<feature type="transmembrane region" description="Helical" evidence="6">
    <location>
        <begin position="305"/>
        <end position="323"/>
    </location>
</feature>
<feature type="transmembrane region" description="Helical" evidence="6">
    <location>
        <begin position="224"/>
        <end position="246"/>
    </location>
</feature>
<evidence type="ECO:0000256" key="1">
    <source>
        <dbReference type="ARBA" id="ARBA00004651"/>
    </source>
</evidence>
<dbReference type="Pfam" id="PF03772">
    <property type="entry name" value="Competence"/>
    <property type="match status" value="1"/>
</dbReference>
<evidence type="ECO:0000256" key="6">
    <source>
        <dbReference type="SAM" id="Phobius"/>
    </source>
</evidence>
<evidence type="ECO:0000256" key="2">
    <source>
        <dbReference type="ARBA" id="ARBA00022475"/>
    </source>
</evidence>
<dbReference type="Proteomes" id="UP000316905">
    <property type="component" value="Unassembled WGS sequence"/>
</dbReference>
<dbReference type="GO" id="GO:0005886">
    <property type="term" value="C:plasma membrane"/>
    <property type="evidence" value="ECO:0007669"/>
    <property type="project" value="UniProtKB-SubCell"/>
</dbReference>
<dbReference type="InterPro" id="IPR004797">
    <property type="entry name" value="Competence_ComEC/Rec2"/>
</dbReference>
<dbReference type="GO" id="GO:0030420">
    <property type="term" value="P:establishment of competence for transformation"/>
    <property type="evidence" value="ECO:0007669"/>
    <property type="project" value="InterPro"/>
</dbReference>
<dbReference type="Pfam" id="PF00753">
    <property type="entry name" value="Lactamase_B"/>
    <property type="match status" value="1"/>
</dbReference>
<evidence type="ECO:0000259" key="7">
    <source>
        <dbReference type="SMART" id="SM00849"/>
    </source>
</evidence>
<feature type="transmembrane region" description="Helical" evidence="6">
    <location>
        <begin position="392"/>
        <end position="410"/>
    </location>
</feature>
<keyword evidence="4 6" id="KW-1133">Transmembrane helix</keyword>